<dbReference type="EMBL" id="JACHXW010000020">
    <property type="protein sequence ID" value="MBB3154937.1"/>
    <property type="molecule type" value="Genomic_DNA"/>
</dbReference>
<feature type="transmembrane region" description="Helical" evidence="5">
    <location>
        <begin position="272"/>
        <end position="297"/>
    </location>
</feature>
<feature type="transmembrane region" description="Helical" evidence="5">
    <location>
        <begin position="12"/>
        <end position="32"/>
    </location>
</feature>
<sequence length="326" mass="34900">MMREFGLAFNRHFEKWMFIIIPGSLVLGFIFADQLQSFIPFVPYLFAYVTLTMAIGCGLGQLRVVMKRPGIMALTFLIAHVLSPLVAYGLGILAFGADSPYVVGLVLFTIIPIGVSTVLWVGMSGGSVPLMLAMVVLDSALSPLVVPAGIQLFFKSAVEVEAGPIVLDLLVIIVLPTIIGVALNQFSRGRIQHAVAPYTSPLSKLCFVAVVSLNASAIAPHLDKLKQDMAVLVPLVILLVGLCYAFGYIGTASLRNDEQQITVSYATGMRNISLGIVLALGYFSPLAAVPVVLSILIQQPLATLHHYVLQKLNKGKGGESAATHVR</sequence>
<feature type="transmembrane region" description="Helical" evidence="5">
    <location>
        <begin position="231"/>
        <end position="251"/>
    </location>
</feature>
<evidence type="ECO:0000256" key="1">
    <source>
        <dbReference type="ARBA" id="ARBA00004141"/>
    </source>
</evidence>
<protein>
    <submittedName>
        <fullName evidence="6">Putative Na+-dependent transporter</fullName>
    </submittedName>
</protein>
<evidence type="ECO:0000256" key="2">
    <source>
        <dbReference type="ARBA" id="ARBA00022692"/>
    </source>
</evidence>
<organism evidence="6 7">
    <name type="scientific">Paenibacillus endophyticus</name>
    <dbReference type="NCBI Taxonomy" id="1294268"/>
    <lineage>
        <taxon>Bacteria</taxon>
        <taxon>Bacillati</taxon>
        <taxon>Bacillota</taxon>
        <taxon>Bacilli</taxon>
        <taxon>Bacillales</taxon>
        <taxon>Paenibacillaceae</taxon>
        <taxon>Paenibacillus</taxon>
    </lineage>
</organism>
<dbReference type="Proteomes" id="UP000518605">
    <property type="component" value="Unassembled WGS sequence"/>
</dbReference>
<evidence type="ECO:0000313" key="7">
    <source>
        <dbReference type="Proteomes" id="UP000518605"/>
    </source>
</evidence>
<name>A0A7W5CC05_9BACL</name>
<keyword evidence="3 5" id="KW-1133">Transmembrane helix</keyword>
<dbReference type="AlphaFoldDB" id="A0A7W5CC05"/>
<dbReference type="GO" id="GO:0016020">
    <property type="term" value="C:membrane"/>
    <property type="evidence" value="ECO:0007669"/>
    <property type="project" value="UniProtKB-SubCell"/>
</dbReference>
<keyword evidence="7" id="KW-1185">Reference proteome</keyword>
<reference evidence="6 7" key="1">
    <citation type="submission" date="2020-08" db="EMBL/GenBank/DDBJ databases">
        <title>Genomic Encyclopedia of Type Strains, Phase III (KMG-III): the genomes of soil and plant-associated and newly described type strains.</title>
        <authorList>
            <person name="Whitman W."/>
        </authorList>
    </citation>
    <scope>NUCLEOTIDE SEQUENCE [LARGE SCALE GENOMIC DNA]</scope>
    <source>
        <strain evidence="6 7">CECT 8234</strain>
    </source>
</reference>
<proteinExistence type="predicted"/>
<keyword evidence="4 5" id="KW-0472">Membrane</keyword>
<dbReference type="PANTHER" id="PTHR10361:SF28">
    <property type="entry name" value="P3 PROTEIN-RELATED"/>
    <property type="match status" value="1"/>
</dbReference>
<dbReference type="InterPro" id="IPR002657">
    <property type="entry name" value="BilAc:Na_symport/Acr3"/>
</dbReference>
<comment type="caution">
    <text evidence="6">The sequence shown here is derived from an EMBL/GenBank/DDBJ whole genome shotgun (WGS) entry which is preliminary data.</text>
</comment>
<comment type="subcellular location">
    <subcellularLocation>
        <location evidence="1">Membrane</location>
        <topology evidence="1">Multi-pass membrane protein</topology>
    </subcellularLocation>
</comment>
<evidence type="ECO:0000256" key="3">
    <source>
        <dbReference type="ARBA" id="ARBA00022989"/>
    </source>
</evidence>
<evidence type="ECO:0000256" key="4">
    <source>
        <dbReference type="ARBA" id="ARBA00023136"/>
    </source>
</evidence>
<feature type="transmembrane region" description="Helical" evidence="5">
    <location>
        <begin position="101"/>
        <end position="123"/>
    </location>
</feature>
<dbReference type="InterPro" id="IPR004710">
    <property type="entry name" value="Bilac:Na_transpt"/>
</dbReference>
<dbReference type="RefSeq" id="WP_246431944.1">
    <property type="nucleotide sequence ID" value="NZ_CBCSLB010000002.1"/>
</dbReference>
<dbReference type="PANTHER" id="PTHR10361">
    <property type="entry name" value="SODIUM-BILE ACID COTRANSPORTER"/>
    <property type="match status" value="1"/>
</dbReference>
<dbReference type="InterPro" id="IPR038770">
    <property type="entry name" value="Na+/solute_symporter_sf"/>
</dbReference>
<feature type="transmembrane region" description="Helical" evidence="5">
    <location>
        <begin position="71"/>
        <end position="95"/>
    </location>
</feature>
<evidence type="ECO:0000256" key="5">
    <source>
        <dbReference type="SAM" id="Phobius"/>
    </source>
</evidence>
<keyword evidence="2 5" id="KW-0812">Transmembrane</keyword>
<feature type="transmembrane region" description="Helical" evidence="5">
    <location>
        <begin position="195"/>
        <end position="219"/>
    </location>
</feature>
<dbReference type="Gene3D" id="1.20.1530.20">
    <property type="match status" value="1"/>
</dbReference>
<dbReference type="Pfam" id="PF01758">
    <property type="entry name" value="SBF"/>
    <property type="match status" value="1"/>
</dbReference>
<accession>A0A7W5CC05</accession>
<evidence type="ECO:0000313" key="6">
    <source>
        <dbReference type="EMBL" id="MBB3154937.1"/>
    </source>
</evidence>
<feature type="transmembrane region" description="Helical" evidence="5">
    <location>
        <begin position="165"/>
        <end position="183"/>
    </location>
</feature>
<feature type="transmembrane region" description="Helical" evidence="5">
    <location>
        <begin position="130"/>
        <end position="153"/>
    </location>
</feature>
<feature type="transmembrane region" description="Helical" evidence="5">
    <location>
        <begin position="38"/>
        <end position="59"/>
    </location>
</feature>
<gene>
    <name evidence="6" type="ORF">FHS16_005036</name>
</gene>